<evidence type="ECO:0000313" key="2">
    <source>
        <dbReference type="Proteomes" id="UP000241362"/>
    </source>
</evidence>
<dbReference type="Gene3D" id="3.40.50.2000">
    <property type="entry name" value="Glycogen Phosphorylase B"/>
    <property type="match status" value="3"/>
</dbReference>
<accession>A0A2T4J662</accession>
<comment type="caution">
    <text evidence="1">The sequence shown here is derived from an EMBL/GenBank/DDBJ whole genome shotgun (WGS) entry which is preliminary data.</text>
</comment>
<dbReference type="CDD" id="cd03801">
    <property type="entry name" value="GT4_PimA-like"/>
    <property type="match status" value="1"/>
</dbReference>
<protein>
    <recommendedName>
        <fullName evidence="3">Glycosyl transferase family 1 domain-containing protein</fullName>
    </recommendedName>
</protein>
<dbReference type="GO" id="GO:0016757">
    <property type="term" value="F:glycosyltransferase activity"/>
    <property type="evidence" value="ECO:0007669"/>
    <property type="project" value="TreeGrafter"/>
</dbReference>
<sequence>MAGLANALAVDGTEMTKPLANAAIYFALDGYDPAAKGINGRRVAGESFLNGYLDHAHADEVVSLTHGLRDARHFSAIVARRAGHRRVRSVMLDRAQEIAPLDVLSYPSPAIGRECWRRSEYGSAAYAICGVTHTIATRLFMQSMVEMRTAPQMPWDAVICTSRSALDALTLQMDLIDQNLAARFRGTAPPRPLMPIIPLGITCDDFARNPAAGAALRHRLGIGKDDIACAIVARLSVAEKFDPLPLFIALSRAQAEVGRRFHLMLYGKFGDARSREVFLRGAATLMPGVGFHVIDGSVAEDRLATLSGADIFLFPIDNVQETFGLAPVEAMAAGLPLIVTDWDGMKDTVPPEVGIRVPTEMPPQGVSARLGRRLYGETDSYPQFCTQLSALTRVDLGALVRALVQLGSDPALRARMGAAGQARARAVYDWAAVLPQMQALWGEQAAMVAHARATGQGEPPVPAHQFPPLPLPGLYFRSFPTRVARDPGRRFVALPADDLPAPEALLDLRNYEAANRLIEPRSQITATLAALRQAGPQGATPDDLVAATAIPLASVWRCLFWLMKYGLAE</sequence>
<organism evidence="1 2">
    <name type="scientific">Fuscovulum blasticum DSM 2131</name>
    <dbReference type="NCBI Taxonomy" id="1188250"/>
    <lineage>
        <taxon>Bacteria</taxon>
        <taxon>Pseudomonadati</taxon>
        <taxon>Pseudomonadota</taxon>
        <taxon>Alphaproteobacteria</taxon>
        <taxon>Rhodobacterales</taxon>
        <taxon>Paracoccaceae</taxon>
        <taxon>Pseudogemmobacter</taxon>
    </lineage>
</organism>
<gene>
    <name evidence="1" type="ORF">C5F44_14360</name>
</gene>
<dbReference type="PANTHER" id="PTHR12526">
    <property type="entry name" value="GLYCOSYLTRANSFERASE"/>
    <property type="match status" value="1"/>
</dbReference>
<name>A0A2T4J662_FUSBL</name>
<evidence type="ECO:0000313" key="1">
    <source>
        <dbReference type="EMBL" id="PTE13343.1"/>
    </source>
</evidence>
<dbReference type="Proteomes" id="UP000241362">
    <property type="component" value="Unassembled WGS sequence"/>
</dbReference>
<evidence type="ECO:0008006" key="3">
    <source>
        <dbReference type="Google" id="ProtNLM"/>
    </source>
</evidence>
<reference evidence="1 2" key="1">
    <citation type="submission" date="2018-03" db="EMBL/GenBank/DDBJ databases">
        <title>Rhodobacter blasticus.</title>
        <authorList>
            <person name="Meyer T.E."/>
            <person name="Miller S."/>
            <person name="Lodha T."/>
            <person name="Gandham S."/>
            <person name="Chintalapati S."/>
            <person name="Chintalapati V.R."/>
        </authorList>
    </citation>
    <scope>NUCLEOTIDE SEQUENCE [LARGE SCALE GENOMIC DNA]</scope>
    <source>
        <strain evidence="1 2">DSM 2131</strain>
    </source>
</reference>
<keyword evidence="2" id="KW-1185">Reference proteome</keyword>
<dbReference type="PANTHER" id="PTHR12526:SF635">
    <property type="entry name" value="GLYCOSYL TRANSFERASE GROUP 1"/>
    <property type="match status" value="1"/>
</dbReference>
<dbReference type="Pfam" id="PF13692">
    <property type="entry name" value="Glyco_trans_1_4"/>
    <property type="match status" value="1"/>
</dbReference>
<proteinExistence type="predicted"/>
<dbReference type="AlphaFoldDB" id="A0A2T4J662"/>
<dbReference type="EMBL" id="PZKE01000015">
    <property type="protein sequence ID" value="PTE13343.1"/>
    <property type="molecule type" value="Genomic_DNA"/>
</dbReference>
<dbReference type="SUPFAM" id="SSF53756">
    <property type="entry name" value="UDP-Glycosyltransferase/glycogen phosphorylase"/>
    <property type="match status" value="1"/>
</dbReference>